<feature type="transmembrane region" description="Helical" evidence="7">
    <location>
        <begin position="148"/>
        <end position="170"/>
    </location>
</feature>
<keyword evidence="4" id="KW-0675">Receptor</keyword>
<feature type="transmembrane region" description="Helical" evidence="7">
    <location>
        <begin position="304"/>
        <end position="324"/>
    </location>
</feature>
<dbReference type="OrthoDB" id="5822365at2759"/>
<dbReference type="GO" id="GO:0004930">
    <property type="term" value="F:G protein-coupled receptor activity"/>
    <property type="evidence" value="ECO:0007669"/>
    <property type="project" value="UniProtKB-KW"/>
</dbReference>
<accession>A0A016V252</accession>
<evidence type="ECO:0000313" key="9">
    <source>
        <dbReference type="Proteomes" id="UP000024635"/>
    </source>
</evidence>
<reference evidence="9" key="1">
    <citation type="journal article" date="2015" name="Nat. Genet.">
        <title>The genome and transcriptome of the zoonotic hookworm Ancylostoma ceylanicum identify infection-specific gene families.</title>
        <authorList>
            <person name="Schwarz E.M."/>
            <person name="Hu Y."/>
            <person name="Antoshechkin I."/>
            <person name="Miller M.M."/>
            <person name="Sternberg P.W."/>
            <person name="Aroian R.V."/>
        </authorList>
    </citation>
    <scope>NUCLEOTIDE SEQUENCE</scope>
    <source>
        <strain evidence="9">HY135</strain>
    </source>
</reference>
<keyword evidence="6" id="KW-0807">Transducer</keyword>
<organism evidence="8 9">
    <name type="scientific">Ancylostoma ceylanicum</name>
    <dbReference type="NCBI Taxonomy" id="53326"/>
    <lineage>
        <taxon>Eukaryota</taxon>
        <taxon>Metazoa</taxon>
        <taxon>Ecdysozoa</taxon>
        <taxon>Nematoda</taxon>
        <taxon>Chromadorea</taxon>
        <taxon>Rhabditida</taxon>
        <taxon>Rhabditina</taxon>
        <taxon>Rhabditomorpha</taxon>
        <taxon>Strongyloidea</taxon>
        <taxon>Ancylostomatidae</taxon>
        <taxon>Ancylostomatinae</taxon>
        <taxon>Ancylostoma</taxon>
    </lineage>
</organism>
<keyword evidence="7" id="KW-0472">Membrane</keyword>
<keyword evidence="7" id="KW-1133">Transmembrane helix</keyword>
<evidence type="ECO:0000256" key="1">
    <source>
        <dbReference type="ARBA" id="ARBA00004651"/>
    </source>
</evidence>
<dbReference type="EMBL" id="JARK01001357">
    <property type="protein sequence ID" value="EYC20823.1"/>
    <property type="molecule type" value="Genomic_DNA"/>
</dbReference>
<gene>
    <name evidence="8" type="primary">Acey_s0021.g445</name>
    <name evidence="8" type="ORF">Y032_0021g445</name>
</gene>
<keyword evidence="9" id="KW-1185">Reference proteome</keyword>
<evidence type="ECO:0000256" key="7">
    <source>
        <dbReference type="SAM" id="Phobius"/>
    </source>
</evidence>
<feature type="transmembrane region" description="Helical" evidence="7">
    <location>
        <begin position="231"/>
        <end position="249"/>
    </location>
</feature>
<feature type="transmembrane region" description="Helical" evidence="7">
    <location>
        <begin position="92"/>
        <end position="110"/>
    </location>
</feature>
<dbReference type="Gene3D" id="1.20.1070.10">
    <property type="entry name" value="Rhodopsin 7-helix transmembrane proteins"/>
    <property type="match status" value="1"/>
</dbReference>
<keyword evidence="7" id="KW-0812">Transmembrane</keyword>
<dbReference type="SUPFAM" id="SSF81321">
    <property type="entry name" value="Family A G protein-coupled receptor-like"/>
    <property type="match status" value="1"/>
</dbReference>
<keyword evidence="5" id="KW-0325">Glycoprotein</keyword>
<dbReference type="Proteomes" id="UP000024635">
    <property type="component" value="Unassembled WGS sequence"/>
</dbReference>
<keyword evidence="3" id="KW-0297">G-protein coupled receptor</keyword>
<evidence type="ECO:0000256" key="3">
    <source>
        <dbReference type="ARBA" id="ARBA00023040"/>
    </source>
</evidence>
<feature type="transmembrane region" description="Helical" evidence="7">
    <location>
        <begin position="62"/>
        <end position="80"/>
    </location>
</feature>
<evidence type="ECO:0008006" key="10">
    <source>
        <dbReference type="Google" id="ProtNLM"/>
    </source>
</evidence>
<sequence>MEIPSALEQCVSTAYRKWISSSTTKCNSSMDTIEEVVYSSSPYLQSQFIARPSTTTVSEEQIRIFVGCLIVLSNLLLLVFLNSRATMRRRYIFFTLVGVGDILDGTYLIYPSIMRIAEMASGTFYGGTSLWGCASKGYMVFRIYGTELVSLTMLVMAAEKVFAVLFTIVYRHYATNRARFAAALTCLLVCLVSLITMFLTSYFDPRKEVQEDKYCGISGSVVEGFAQFHQFFNLSCQIGAFLGSAFAFLVARSLTKQANVKEISSIKPVLVVSFISCIVISSNNIIYILKNFVKLDITKTQQNYVVTYSTAVFQVSKFALYMLTGQEFRDCLRKVINDKNCSENTVAFVNRVSTIKTSPSGRKAV</sequence>
<dbReference type="PANTHER" id="PTHR24246:SF27">
    <property type="entry name" value="ADENOSINE RECEPTOR, ISOFORM A"/>
    <property type="match status" value="1"/>
</dbReference>
<feature type="transmembrane region" description="Helical" evidence="7">
    <location>
        <begin position="269"/>
        <end position="289"/>
    </location>
</feature>
<feature type="transmembrane region" description="Helical" evidence="7">
    <location>
        <begin position="182"/>
        <end position="203"/>
    </location>
</feature>
<protein>
    <recommendedName>
        <fullName evidence="10">G-protein coupled receptors family 1 profile domain-containing protein</fullName>
    </recommendedName>
</protein>
<comment type="caution">
    <text evidence="8">The sequence shown here is derived from an EMBL/GenBank/DDBJ whole genome shotgun (WGS) entry which is preliminary data.</text>
</comment>
<dbReference type="PANTHER" id="PTHR24246">
    <property type="entry name" value="OLFACTORY RECEPTOR AND ADENOSINE RECEPTOR"/>
    <property type="match status" value="1"/>
</dbReference>
<evidence type="ECO:0000256" key="2">
    <source>
        <dbReference type="ARBA" id="ARBA00022475"/>
    </source>
</evidence>
<evidence type="ECO:0000313" key="8">
    <source>
        <dbReference type="EMBL" id="EYC20823.1"/>
    </source>
</evidence>
<dbReference type="AlphaFoldDB" id="A0A016V252"/>
<evidence type="ECO:0000256" key="5">
    <source>
        <dbReference type="ARBA" id="ARBA00023180"/>
    </source>
</evidence>
<proteinExistence type="predicted"/>
<dbReference type="GO" id="GO:0005886">
    <property type="term" value="C:plasma membrane"/>
    <property type="evidence" value="ECO:0007669"/>
    <property type="project" value="UniProtKB-SubCell"/>
</dbReference>
<keyword evidence="2" id="KW-1003">Cell membrane</keyword>
<evidence type="ECO:0000256" key="6">
    <source>
        <dbReference type="ARBA" id="ARBA00023224"/>
    </source>
</evidence>
<evidence type="ECO:0000256" key="4">
    <source>
        <dbReference type="ARBA" id="ARBA00023170"/>
    </source>
</evidence>
<comment type="subcellular location">
    <subcellularLocation>
        <location evidence="1">Cell membrane</location>
        <topology evidence="1">Multi-pass membrane protein</topology>
    </subcellularLocation>
</comment>
<name>A0A016V252_9BILA</name>